<accession>A0A316YKX1</accession>
<evidence type="ECO:0000256" key="8">
    <source>
        <dbReference type="SAM" id="Phobius"/>
    </source>
</evidence>
<dbReference type="Pfam" id="PF04193">
    <property type="entry name" value="PQ-loop"/>
    <property type="match status" value="2"/>
</dbReference>
<feature type="transmembrane region" description="Helical" evidence="8">
    <location>
        <begin position="105"/>
        <end position="124"/>
    </location>
</feature>
<feature type="transmembrane region" description="Helical" evidence="8">
    <location>
        <begin position="136"/>
        <end position="156"/>
    </location>
</feature>
<keyword evidence="6 8" id="KW-0472">Membrane</keyword>
<evidence type="ECO:0000256" key="3">
    <source>
        <dbReference type="ARBA" id="ARBA00022692"/>
    </source>
</evidence>
<dbReference type="STRING" id="215250.A0A316YKX1"/>
<evidence type="ECO:0000256" key="5">
    <source>
        <dbReference type="ARBA" id="ARBA00022989"/>
    </source>
</evidence>
<gene>
    <name evidence="9" type="ORF">FA10DRAFT_240597</name>
</gene>
<dbReference type="OrthoDB" id="75720at2759"/>
<evidence type="ECO:0008006" key="11">
    <source>
        <dbReference type="Google" id="ProtNLM"/>
    </source>
</evidence>
<keyword evidence="5 8" id="KW-1133">Transmembrane helix</keyword>
<dbReference type="NCBIfam" id="TIGR00951">
    <property type="entry name" value="2A43"/>
    <property type="match status" value="1"/>
</dbReference>
<protein>
    <recommendedName>
        <fullName evidence="11">PQ-loop-domain-containing protein</fullName>
    </recommendedName>
</protein>
<evidence type="ECO:0000256" key="6">
    <source>
        <dbReference type="ARBA" id="ARBA00023136"/>
    </source>
</evidence>
<feature type="compositionally biased region" description="Basic and acidic residues" evidence="7">
    <location>
        <begin position="282"/>
        <end position="292"/>
    </location>
</feature>
<dbReference type="InParanoid" id="A0A316YKX1"/>
<dbReference type="GeneID" id="37041130"/>
<feature type="transmembrane region" description="Helical" evidence="8">
    <location>
        <begin position="61"/>
        <end position="85"/>
    </location>
</feature>
<proteinExistence type="predicted"/>
<comment type="subcellular location">
    <subcellularLocation>
        <location evidence="1">Endomembrane system</location>
        <topology evidence="1">Multi-pass membrane protein</topology>
    </subcellularLocation>
</comment>
<keyword evidence="10" id="KW-1185">Reference proteome</keyword>
<dbReference type="Gene3D" id="1.20.1280.290">
    <property type="match status" value="2"/>
</dbReference>
<keyword evidence="3 8" id="KW-0812">Transmembrane</keyword>
<feature type="transmembrane region" description="Helical" evidence="8">
    <location>
        <begin position="31"/>
        <end position="49"/>
    </location>
</feature>
<dbReference type="EMBL" id="KZ819636">
    <property type="protein sequence ID" value="PWN90037.1"/>
    <property type="molecule type" value="Genomic_DNA"/>
</dbReference>
<organism evidence="9 10">
    <name type="scientific">Acaromyces ingoldii</name>
    <dbReference type="NCBI Taxonomy" id="215250"/>
    <lineage>
        <taxon>Eukaryota</taxon>
        <taxon>Fungi</taxon>
        <taxon>Dikarya</taxon>
        <taxon>Basidiomycota</taxon>
        <taxon>Ustilaginomycotina</taxon>
        <taxon>Exobasidiomycetes</taxon>
        <taxon>Exobasidiales</taxon>
        <taxon>Cryptobasidiaceae</taxon>
        <taxon>Acaromyces</taxon>
    </lineage>
</organism>
<evidence type="ECO:0000256" key="1">
    <source>
        <dbReference type="ARBA" id="ARBA00004127"/>
    </source>
</evidence>
<dbReference type="InterPro" id="IPR005282">
    <property type="entry name" value="LC_transporter"/>
</dbReference>
<dbReference type="GO" id="GO:0012505">
    <property type="term" value="C:endomembrane system"/>
    <property type="evidence" value="ECO:0007669"/>
    <property type="project" value="UniProtKB-SubCell"/>
</dbReference>
<evidence type="ECO:0000256" key="2">
    <source>
        <dbReference type="ARBA" id="ARBA00022448"/>
    </source>
</evidence>
<feature type="region of interest" description="Disordered" evidence="7">
    <location>
        <begin position="269"/>
        <end position="292"/>
    </location>
</feature>
<dbReference type="GO" id="GO:0005774">
    <property type="term" value="C:vacuolar membrane"/>
    <property type="evidence" value="ECO:0007669"/>
    <property type="project" value="TreeGrafter"/>
</dbReference>
<feature type="transmembrane region" description="Helical" evidence="8">
    <location>
        <begin position="198"/>
        <end position="220"/>
    </location>
</feature>
<dbReference type="GO" id="GO:0015184">
    <property type="term" value="F:L-cystine transmembrane transporter activity"/>
    <property type="evidence" value="ECO:0007669"/>
    <property type="project" value="TreeGrafter"/>
</dbReference>
<dbReference type="PANTHER" id="PTHR13131">
    <property type="entry name" value="CYSTINOSIN"/>
    <property type="match status" value="1"/>
</dbReference>
<dbReference type="AlphaFoldDB" id="A0A316YKX1"/>
<keyword evidence="2" id="KW-0813">Transport</keyword>
<evidence type="ECO:0000313" key="9">
    <source>
        <dbReference type="EMBL" id="PWN90037.1"/>
    </source>
</evidence>
<reference evidence="9 10" key="1">
    <citation type="journal article" date="2018" name="Mol. Biol. Evol.">
        <title>Broad Genomic Sampling Reveals a Smut Pathogenic Ancestry of the Fungal Clade Ustilaginomycotina.</title>
        <authorList>
            <person name="Kijpornyongpan T."/>
            <person name="Mondo S.J."/>
            <person name="Barry K."/>
            <person name="Sandor L."/>
            <person name="Lee J."/>
            <person name="Lipzen A."/>
            <person name="Pangilinan J."/>
            <person name="LaButti K."/>
            <person name="Hainaut M."/>
            <person name="Henrissat B."/>
            <person name="Grigoriev I.V."/>
            <person name="Spatafora J.W."/>
            <person name="Aime M.C."/>
        </authorList>
    </citation>
    <scope>NUCLEOTIDE SEQUENCE [LARGE SCALE GENOMIC DNA]</scope>
    <source>
        <strain evidence="9 10">MCA 4198</strain>
    </source>
</reference>
<dbReference type="SMART" id="SM00679">
    <property type="entry name" value="CTNS"/>
    <property type="match status" value="2"/>
</dbReference>
<dbReference type="PANTHER" id="PTHR13131:SF5">
    <property type="entry name" value="CYSTINOSIN"/>
    <property type="match status" value="1"/>
</dbReference>
<evidence type="ECO:0000313" key="10">
    <source>
        <dbReference type="Proteomes" id="UP000245768"/>
    </source>
</evidence>
<evidence type="ECO:0000256" key="4">
    <source>
        <dbReference type="ARBA" id="ARBA00022737"/>
    </source>
</evidence>
<evidence type="ECO:0000256" key="7">
    <source>
        <dbReference type="SAM" id="MobiDB-lite"/>
    </source>
</evidence>
<name>A0A316YKX1_9BASI</name>
<dbReference type="InterPro" id="IPR006603">
    <property type="entry name" value="PQ-loop_rpt"/>
</dbReference>
<dbReference type="Proteomes" id="UP000245768">
    <property type="component" value="Unassembled WGS sequence"/>
</dbReference>
<sequence length="292" mass="32984">MPSLLLLREGEAGAGDQGHVLAEALSRLLGWSYFILWTASFWPQAILMQRTKTVAGMSIDFLYLNVVGFVAYTIFNLAFLLSPTVQEQYRQRHGGSENVVRWNDALFAIHALLIASWQVGQSIFFKRAPGQKLSRWAMYLIAILVSSLLVAFFLVHIDGASSFEWLDFVNACSYVKLVVTFVKYWPQIYLNWSRKSTRGFAILNILLDFTGGILSLLQLALDAQIINHDWSGVWGDAGKLGLSLLSLFFDVALLIQHYTLYGDVEVTEETSPRPTSDEDADERQALLHDERR</sequence>
<dbReference type="GO" id="GO:0000324">
    <property type="term" value="C:fungal-type vacuole"/>
    <property type="evidence" value="ECO:0007669"/>
    <property type="project" value="TreeGrafter"/>
</dbReference>
<keyword evidence="4" id="KW-0677">Repeat</keyword>
<dbReference type="RefSeq" id="XP_025377235.1">
    <property type="nucleotide sequence ID" value="XM_025519214.1"/>
</dbReference>